<dbReference type="Proteomes" id="UP000078390">
    <property type="component" value="Unassembled WGS sequence"/>
</dbReference>
<dbReference type="RefSeq" id="WP_068668101.1">
    <property type="nucleotide sequence ID" value="NZ_LWLG01000001.1"/>
</dbReference>
<keyword evidence="1" id="KW-0732">Signal</keyword>
<protein>
    <submittedName>
        <fullName evidence="2">Putative lipoprotein</fullName>
    </submittedName>
</protein>
<keyword evidence="2" id="KW-0449">Lipoprotein</keyword>
<gene>
    <name evidence="2" type="ORF">TDIS_0040</name>
</gene>
<accession>A0A179D7U8</accession>
<dbReference type="STRING" id="999894.TDIS_0040"/>
<dbReference type="OrthoDB" id="5449868at2"/>
<feature type="chain" id="PRO_5008100257" evidence="1">
    <location>
        <begin position="22"/>
        <end position="215"/>
    </location>
</feature>
<evidence type="ECO:0000313" key="2">
    <source>
        <dbReference type="EMBL" id="OAQ21522.1"/>
    </source>
</evidence>
<proteinExistence type="predicted"/>
<dbReference type="AlphaFoldDB" id="A0A179D7U8"/>
<evidence type="ECO:0000313" key="3">
    <source>
        <dbReference type="Proteomes" id="UP000078390"/>
    </source>
</evidence>
<sequence>MRKKFWLLTFLVWLPLACTHAPRNSEVYPRPKTIAVLPFEAACPGGETGYFTCPVQSIIKGEIVPGASEWMDTLLREKLAGKPGFRFVSRDEFEALWGEVLAEAVAPSRTEIVKALGQALGTEAILYGKVFRFREREGRGYAVKEPASVAFALVLFRSSDGRILWKGWFDETQKPLSENLFKIRLYGGVRWLTAQQLAEKGLERVLSDFPYPEGE</sequence>
<organism evidence="2 3">
    <name type="scientific">Thermosulfurimonas dismutans</name>
    <dbReference type="NCBI Taxonomy" id="999894"/>
    <lineage>
        <taxon>Bacteria</taxon>
        <taxon>Pseudomonadati</taxon>
        <taxon>Thermodesulfobacteriota</taxon>
        <taxon>Thermodesulfobacteria</taxon>
        <taxon>Thermodesulfobacteriales</taxon>
        <taxon>Thermodesulfobacteriaceae</taxon>
        <taxon>Thermosulfurimonas</taxon>
    </lineage>
</organism>
<comment type="caution">
    <text evidence="2">The sequence shown here is derived from an EMBL/GenBank/DDBJ whole genome shotgun (WGS) entry which is preliminary data.</text>
</comment>
<keyword evidence="3" id="KW-1185">Reference proteome</keyword>
<name>A0A179D7U8_9BACT</name>
<dbReference type="PATRIC" id="fig|999894.6.peg.41"/>
<feature type="signal peptide" evidence="1">
    <location>
        <begin position="1"/>
        <end position="21"/>
    </location>
</feature>
<dbReference type="Gene3D" id="3.40.50.10610">
    <property type="entry name" value="ABC-type transport auxiliary lipoprotein component"/>
    <property type="match status" value="1"/>
</dbReference>
<dbReference type="EMBL" id="LWLG01000001">
    <property type="protein sequence ID" value="OAQ21522.1"/>
    <property type="molecule type" value="Genomic_DNA"/>
</dbReference>
<evidence type="ECO:0000256" key="1">
    <source>
        <dbReference type="SAM" id="SignalP"/>
    </source>
</evidence>
<reference evidence="2 3" key="1">
    <citation type="submission" date="2016-04" db="EMBL/GenBank/DDBJ databases">
        <title>Genome analysis of Thermosulfurimonas dismutans, the first thermophilic sulfur-disproportionating bacterium of the phylum Thermodesulfobacteria.</title>
        <authorList>
            <person name="Mardanov A.V."/>
            <person name="Beletsky A.V."/>
            <person name="Kadnikov V.V."/>
            <person name="Slobodkin A.I."/>
            <person name="Ravin N.V."/>
        </authorList>
    </citation>
    <scope>NUCLEOTIDE SEQUENCE [LARGE SCALE GENOMIC DNA]</scope>
    <source>
        <strain evidence="2 3">S95</strain>
    </source>
</reference>